<evidence type="ECO:0000313" key="3">
    <source>
        <dbReference type="Proteomes" id="UP000274131"/>
    </source>
</evidence>
<organism evidence="4">
    <name type="scientific">Enterobius vermicularis</name>
    <name type="common">Human pinworm</name>
    <dbReference type="NCBI Taxonomy" id="51028"/>
    <lineage>
        <taxon>Eukaryota</taxon>
        <taxon>Metazoa</taxon>
        <taxon>Ecdysozoa</taxon>
        <taxon>Nematoda</taxon>
        <taxon>Chromadorea</taxon>
        <taxon>Rhabditida</taxon>
        <taxon>Spirurina</taxon>
        <taxon>Oxyuridomorpha</taxon>
        <taxon>Oxyuroidea</taxon>
        <taxon>Oxyuridae</taxon>
        <taxon>Enterobius</taxon>
    </lineage>
</organism>
<gene>
    <name evidence="2" type="ORF">EVEC_LOCUS8679</name>
</gene>
<dbReference type="WBParaSite" id="EVEC_0000923801-mRNA-1">
    <property type="protein sequence ID" value="EVEC_0000923801-mRNA-1"/>
    <property type="gene ID" value="EVEC_0000923801"/>
</dbReference>
<accession>A0A0N4VEW4</accession>
<dbReference type="AlphaFoldDB" id="A0A0N4VEW4"/>
<sequence length="68" mass="7002">ALPASQARCSPSEQFNSVSSSPRCSPNTSGRDSGAGSPRGLLVYDFVNEGSSGELDSACRNAALEESH</sequence>
<reference evidence="2 3" key="2">
    <citation type="submission" date="2018-10" db="EMBL/GenBank/DDBJ databases">
        <authorList>
            <consortium name="Pathogen Informatics"/>
        </authorList>
    </citation>
    <scope>NUCLEOTIDE SEQUENCE [LARGE SCALE GENOMIC DNA]</scope>
</reference>
<protein>
    <submittedName>
        <fullName evidence="4">Kinesin motor domain-containing protein</fullName>
    </submittedName>
</protein>
<evidence type="ECO:0000313" key="4">
    <source>
        <dbReference type="WBParaSite" id="EVEC_0000923801-mRNA-1"/>
    </source>
</evidence>
<feature type="region of interest" description="Disordered" evidence="1">
    <location>
        <begin position="1"/>
        <end position="38"/>
    </location>
</feature>
<keyword evidence="3" id="KW-1185">Reference proteome</keyword>
<evidence type="ECO:0000313" key="2">
    <source>
        <dbReference type="EMBL" id="VDD93928.1"/>
    </source>
</evidence>
<evidence type="ECO:0000256" key="1">
    <source>
        <dbReference type="SAM" id="MobiDB-lite"/>
    </source>
</evidence>
<proteinExistence type="predicted"/>
<dbReference type="EMBL" id="UXUI01009553">
    <property type="protein sequence ID" value="VDD93928.1"/>
    <property type="molecule type" value="Genomic_DNA"/>
</dbReference>
<feature type="compositionally biased region" description="Polar residues" evidence="1">
    <location>
        <begin position="7"/>
        <end position="31"/>
    </location>
</feature>
<dbReference type="Proteomes" id="UP000274131">
    <property type="component" value="Unassembled WGS sequence"/>
</dbReference>
<reference evidence="4" key="1">
    <citation type="submission" date="2017-02" db="UniProtKB">
        <authorList>
            <consortium name="WormBaseParasite"/>
        </authorList>
    </citation>
    <scope>IDENTIFICATION</scope>
</reference>
<name>A0A0N4VEW4_ENTVE</name>